<proteinExistence type="inferred from homology"/>
<protein>
    <recommendedName>
        <fullName evidence="6">Large ribosomal subunit protein mL50</fullName>
    </recommendedName>
    <alternativeName>
        <fullName evidence="7">39S ribosomal protein L50, mitochondrial</fullName>
    </alternativeName>
</protein>
<comment type="similarity">
    <text evidence="2">Belongs to the mitochondrion-specific ribosomal protein mL50 family.</text>
</comment>
<name>A0AAW1DRH9_9HEMI</name>
<keyword evidence="3" id="KW-0689">Ribosomal protein</keyword>
<comment type="caution">
    <text evidence="8">The sequence shown here is derived from an EMBL/GenBank/DDBJ whole genome shotgun (WGS) entry which is preliminary data.</text>
</comment>
<reference evidence="8 9" key="1">
    <citation type="submission" date="2022-12" db="EMBL/GenBank/DDBJ databases">
        <title>Chromosome-level genome assembly of true bugs.</title>
        <authorList>
            <person name="Ma L."/>
            <person name="Li H."/>
        </authorList>
    </citation>
    <scope>NUCLEOTIDE SEQUENCE [LARGE SCALE GENOMIC DNA]</scope>
    <source>
        <strain evidence="8">Lab_2022b</strain>
    </source>
</reference>
<dbReference type="InterPro" id="IPR018305">
    <property type="entry name" value="Ribosomal_m50"/>
</dbReference>
<dbReference type="PANTHER" id="PTHR31542:SF1">
    <property type="entry name" value="LARGE RIBOSOMAL SUBUNIT PROTEIN ML50"/>
    <property type="match status" value="1"/>
</dbReference>
<sequence>MATGKWRRDRTTSAMLRRILLVNIDHVVLSNINMAALIKHVISKNSANYLYKHTLFYLQCRAYAKKHYKQKLNKIQVPECRKLKSTQDSVASKGFLRCQKSYQPPEDVENTLRNIVSTILGTVPFESVSETQRYQVLNSCYKEFKHSVPNSILHQIHSYDDLVAFYSTPVDTTLPLDKMKSVDLPPNLHIQYEPLRFHPDEDTMFNGQTAFPKSNTLVTGIRTRRKFKGSIVTTPSDVY</sequence>
<organism evidence="8 9">
    <name type="scientific">Rhynocoris fuscipes</name>
    <dbReference type="NCBI Taxonomy" id="488301"/>
    <lineage>
        <taxon>Eukaryota</taxon>
        <taxon>Metazoa</taxon>
        <taxon>Ecdysozoa</taxon>
        <taxon>Arthropoda</taxon>
        <taxon>Hexapoda</taxon>
        <taxon>Insecta</taxon>
        <taxon>Pterygota</taxon>
        <taxon>Neoptera</taxon>
        <taxon>Paraneoptera</taxon>
        <taxon>Hemiptera</taxon>
        <taxon>Heteroptera</taxon>
        <taxon>Panheteroptera</taxon>
        <taxon>Cimicomorpha</taxon>
        <taxon>Reduviidae</taxon>
        <taxon>Harpactorinae</taxon>
        <taxon>Harpactorini</taxon>
        <taxon>Rhynocoris</taxon>
    </lineage>
</organism>
<evidence type="ECO:0000313" key="8">
    <source>
        <dbReference type="EMBL" id="KAK9512987.1"/>
    </source>
</evidence>
<evidence type="ECO:0000256" key="4">
    <source>
        <dbReference type="ARBA" id="ARBA00023128"/>
    </source>
</evidence>
<evidence type="ECO:0000256" key="7">
    <source>
        <dbReference type="ARBA" id="ARBA00035398"/>
    </source>
</evidence>
<evidence type="ECO:0000256" key="6">
    <source>
        <dbReference type="ARBA" id="ARBA00035183"/>
    </source>
</evidence>
<comment type="subcellular location">
    <subcellularLocation>
        <location evidence="1">Mitochondrion</location>
    </subcellularLocation>
</comment>
<evidence type="ECO:0000256" key="5">
    <source>
        <dbReference type="ARBA" id="ARBA00023274"/>
    </source>
</evidence>
<evidence type="ECO:0000313" key="9">
    <source>
        <dbReference type="Proteomes" id="UP001461498"/>
    </source>
</evidence>
<accession>A0AAW1DRH9</accession>
<evidence type="ECO:0000256" key="1">
    <source>
        <dbReference type="ARBA" id="ARBA00004173"/>
    </source>
</evidence>
<keyword evidence="9" id="KW-1185">Reference proteome</keyword>
<evidence type="ECO:0000256" key="3">
    <source>
        <dbReference type="ARBA" id="ARBA00022980"/>
    </source>
</evidence>
<dbReference type="Proteomes" id="UP001461498">
    <property type="component" value="Unassembled WGS sequence"/>
</dbReference>
<dbReference type="GO" id="GO:0005762">
    <property type="term" value="C:mitochondrial large ribosomal subunit"/>
    <property type="evidence" value="ECO:0007669"/>
    <property type="project" value="TreeGrafter"/>
</dbReference>
<dbReference type="PANTHER" id="PTHR31542">
    <property type="entry name" value="39A RIBOSOMAL PROTEIN L50, MITOCHONDRIAL"/>
    <property type="match status" value="1"/>
</dbReference>
<evidence type="ECO:0000256" key="2">
    <source>
        <dbReference type="ARBA" id="ARBA00008860"/>
    </source>
</evidence>
<gene>
    <name evidence="8" type="ORF">O3M35_001283</name>
</gene>
<dbReference type="AlphaFoldDB" id="A0AAW1DRH9"/>
<keyword evidence="5" id="KW-0687">Ribonucleoprotein</keyword>
<keyword evidence="4" id="KW-0496">Mitochondrion</keyword>
<dbReference type="EMBL" id="JAPXFL010000001">
    <property type="protein sequence ID" value="KAK9512987.1"/>
    <property type="molecule type" value="Genomic_DNA"/>
</dbReference>